<protein>
    <submittedName>
        <fullName evidence="3">DUF255 domain-containing protein</fullName>
    </submittedName>
</protein>
<sequence>MKKIIIKLYCMKKLLLVSILIVLRFTVFGQGTEFLEGKKWSDVLKTAQEQGKYIFMDCYTSWCGPCKGLAQNVFPQPKVGAFLNSNFVCCKYDMEKGEGIMLYKKYKDNIPGFPTMLVINPADESIVHKVVGYTEPDALIAALQDGLDGKTLAVFQKRYEAGERSLELIKDYCKALDVAYDQGTKEKIVRDYIESMPLDSLMNKELLELYLPYLNDAYSTQYGYVLKNLDKLQYWLKINRYDIESRLQRAMSDAVREIVNVTLAYTNADTLALMKTKEEKLKKLLQGVSVKGFGELNAKLAINDIRMNGDILALDAILEADKTLQATRDEYSFRPDMYKFMIEHADAGTQKEIIRKYLAIMQEKQDVADERSNGKVTLFTENAYDILAIGYYRLGDKKKSEACAKKFDEYYKLRLVDMKKMFKDEKTQAQIDDEYRQRMNDLHEKIGMK</sequence>
<reference evidence="3 4" key="1">
    <citation type="submission" date="2019-09" db="EMBL/GenBank/DDBJ databases">
        <title>Butyricimonas paravirosa DSM 105722 (=214-4 = JCM 18677 = CCUG 65563).</title>
        <authorList>
            <person name="Le Roy T."/>
            <person name="Cani P.D."/>
        </authorList>
    </citation>
    <scope>NUCLEOTIDE SEQUENCE [LARGE SCALE GENOMIC DNA]</scope>
    <source>
        <strain evidence="3 4">DSM 105722</strain>
    </source>
</reference>
<organism evidence="3 4">
    <name type="scientific">Butyricimonas paravirosa</name>
    <dbReference type="NCBI Taxonomy" id="1472417"/>
    <lineage>
        <taxon>Bacteria</taxon>
        <taxon>Pseudomonadati</taxon>
        <taxon>Bacteroidota</taxon>
        <taxon>Bacteroidia</taxon>
        <taxon>Bacteroidales</taxon>
        <taxon>Odoribacteraceae</taxon>
        <taxon>Butyricimonas</taxon>
    </lineage>
</organism>
<evidence type="ECO:0000313" key="3">
    <source>
        <dbReference type="EMBL" id="WOF12170.1"/>
    </source>
</evidence>
<dbReference type="InterPro" id="IPR036249">
    <property type="entry name" value="Thioredoxin-like_sf"/>
</dbReference>
<name>A0ABZ0FUF4_9BACT</name>
<dbReference type="Pfam" id="PF13899">
    <property type="entry name" value="Thioredoxin_7"/>
    <property type="match status" value="1"/>
</dbReference>
<dbReference type="SUPFAM" id="SSF52833">
    <property type="entry name" value="Thioredoxin-like"/>
    <property type="match status" value="1"/>
</dbReference>
<evidence type="ECO:0000256" key="1">
    <source>
        <dbReference type="ARBA" id="ARBA00023284"/>
    </source>
</evidence>
<dbReference type="InterPro" id="IPR017937">
    <property type="entry name" value="Thioredoxin_CS"/>
</dbReference>
<dbReference type="PROSITE" id="PS00194">
    <property type="entry name" value="THIOREDOXIN_1"/>
    <property type="match status" value="1"/>
</dbReference>
<dbReference type="PROSITE" id="PS51352">
    <property type="entry name" value="THIOREDOXIN_2"/>
    <property type="match status" value="1"/>
</dbReference>
<feature type="domain" description="Thioredoxin" evidence="2">
    <location>
        <begin position="19"/>
        <end position="148"/>
    </location>
</feature>
<gene>
    <name evidence="3" type="ORF">F1644_07770</name>
</gene>
<keyword evidence="4" id="KW-1185">Reference proteome</keyword>
<dbReference type="EMBL" id="CP043839">
    <property type="protein sequence ID" value="WOF12170.1"/>
    <property type="molecule type" value="Genomic_DNA"/>
</dbReference>
<dbReference type="Gene3D" id="3.40.30.10">
    <property type="entry name" value="Glutaredoxin"/>
    <property type="match status" value="1"/>
</dbReference>
<keyword evidence="1" id="KW-0676">Redox-active center</keyword>
<proteinExistence type="predicted"/>
<dbReference type="InterPro" id="IPR013766">
    <property type="entry name" value="Thioredoxin_domain"/>
</dbReference>
<evidence type="ECO:0000259" key="2">
    <source>
        <dbReference type="PROSITE" id="PS51352"/>
    </source>
</evidence>
<accession>A0ABZ0FUF4</accession>
<evidence type="ECO:0000313" key="4">
    <source>
        <dbReference type="Proteomes" id="UP001302374"/>
    </source>
</evidence>
<dbReference type="Proteomes" id="UP001302374">
    <property type="component" value="Chromosome"/>
</dbReference>